<dbReference type="AlphaFoldDB" id="A0AAW2X815"/>
<sequence>MPPARPQKASSIATLLVQKCAATNSLREARQLHAILLASEFTPTQSLLFIHNNLLSMYARCGSFVDSQLLFDKMPRRNVVSYNALISAYSRSPHHAHVAFRVFDHLESESLAPNGTISLFAAAGLEDLVAGSSLHALCVKIGFLDNVRVQTSLLGMYSNCGDVGCAKKVFSEMVDKDAIAWNSIISEDYDSGKRVHAQVLLSGTCIDLPLQNSLLDMYCSCGDTHTAFNVFLRIENPDLVSWNSMIGGYSENGDGEKAMDMFVQLRRVSSLKPDEYTLAAVISGTSGFPACDYGKPLHAQTEKTGLARSVYIGSILISMYFGNDDSVSSQKIFNSFLHKDAVLWTDMIAGHVRIGETEGALKFFHEMSKEVKTGNVAEVCVCSSLVDMYAKNGELKAATNTFSCLPKCDLMCWNSMLTGYGNHGKPEEAFQIFFKMLKHGLRPDQVTFLSLLAACCHCGLVEKCRLFWNYMKEYGLTPGPKHYSCMISLLSRAGLWEEAEEIIIESPFVDGYLELWRTVLSSCLKSGNLEVGIHAAEQILNMNAEDCATSILLTKLYAVAGRWNDVSEARRRMRKI</sequence>
<dbReference type="Pfam" id="PF01535">
    <property type="entry name" value="PPR"/>
    <property type="match status" value="7"/>
</dbReference>
<organism evidence="3">
    <name type="scientific">Sesamum latifolium</name>
    <dbReference type="NCBI Taxonomy" id="2727402"/>
    <lineage>
        <taxon>Eukaryota</taxon>
        <taxon>Viridiplantae</taxon>
        <taxon>Streptophyta</taxon>
        <taxon>Embryophyta</taxon>
        <taxon>Tracheophyta</taxon>
        <taxon>Spermatophyta</taxon>
        <taxon>Magnoliopsida</taxon>
        <taxon>eudicotyledons</taxon>
        <taxon>Gunneridae</taxon>
        <taxon>Pentapetalae</taxon>
        <taxon>asterids</taxon>
        <taxon>lamiids</taxon>
        <taxon>Lamiales</taxon>
        <taxon>Pedaliaceae</taxon>
        <taxon>Sesamum</taxon>
    </lineage>
</organism>
<dbReference type="Pfam" id="PF13041">
    <property type="entry name" value="PPR_2"/>
    <property type="match status" value="2"/>
</dbReference>
<reference evidence="3" key="2">
    <citation type="journal article" date="2024" name="Plant">
        <title>Genomic evolution and insights into agronomic trait innovations of Sesamum species.</title>
        <authorList>
            <person name="Miao H."/>
            <person name="Wang L."/>
            <person name="Qu L."/>
            <person name="Liu H."/>
            <person name="Sun Y."/>
            <person name="Le M."/>
            <person name="Wang Q."/>
            <person name="Wei S."/>
            <person name="Zheng Y."/>
            <person name="Lin W."/>
            <person name="Duan Y."/>
            <person name="Cao H."/>
            <person name="Xiong S."/>
            <person name="Wang X."/>
            <person name="Wei L."/>
            <person name="Li C."/>
            <person name="Ma Q."/>
            <person name="Ju M."/>
            <person name="Zhao R."/>
            <person name="Li G."/>
            <person name="Mu C."/>
            <person name="Tian Q."/>
            <person name="Mei H."/>
            <person name="Zhang T."/>
            <person name="Gao T."/>
            <person name="Zhang H."/>
        </authorList>
    </citation>
    <scope>NUCLEOTIDE SEQUENCE</scope>
    <source>
        <strain evidence="3">KEN1</strain>
    </source>
</reference>
<dbReference type="FunFam" id="1.25.40.10:FF:000694">
    <property type="entry name" value="Pentatricopeptide repeat-containing protein At3g50420"/>
    <property type="match status" value="1"/>
</dbReference>
<feature type="repeat" description="PPR" evidence="2">
    <location>
        <begin position="444"/>
        <end position="478"/>
    </location>
</feature>
<dbReference type="InterPro" id="IPR002885">
    <property type="entry name" value="PPR_rpt"/>
</dbReference>
<dbReference type="PANTHER" id="PTHR47926">
    <property type="entry name" value="PENTATRICOPEPTIDE REPEAT-CONTAINING PROTEIN"/>
    <property type="match status" value="1"/>
</dbReference>
<dbReference type="PROSITE" id="PS51375">
    <property type="entry name" value="PPR"/>
    <property type="match status" value="5"/>
</dbReference>
<dbReference type="InterPro" id="IPR046848">
    <property type="entry name" value="E_motif"/>
</dbReference>
<dbReference type="FunFam" id="1.25.40.10:FF:000090">
    <property type="entry name" value="Pentatricopeptide repeat-containing protein, chloroplastic"/>
    <property type="match status" value="1"/>
</dbReference>
<keyword evidence="1" id="KW-0677">Repeat</keyword>
<feature type="repeat" description="PPR" evidence="2">
    <location>
        <begin position="238"/>
        <end position="273"/>
    </location>
</feature>
<protein>
    <submittedName>
        <fullName evidence="3">Pentatricopeptide repeat-containing protein</fullName>
    </submittedName>
</protein>
<name>A0AAW2X815_9LAMI</name>
<dbReference type="Pfam" id="PF20431">
    <property type="entry name" value="E_motif"/>
    <property type="match status" value="1"/>
</dbReference>
<dbReference type="NCBIfam" id="TIGR00756">
    <property type="entry name" value="PPR"/>
    <property type="match status" value="4"/>
</dbReference>
<evidence type="ECO:0000313" key="3">
    <source>
        <dbReference type="EMBL" id="KAL0450280.1"/>
    </source>
</evidence>
<reference evidence="3" key="1">
    <citation type="submission" date="2020-06" db="EMBL/GenBank/DDBJ databases">
        <authorList>
            <person name="Li T."/>
            <person name="Hu X."/>
            <person name="Zhang T."/>
            <person name="Song X."/>
            <person name="Zhang H."/>
            <person name="Dai N."/>
            <person name="Sheng W."/>
            <person name="Hou X."/>
            <person name="Wei L."/>
        </authorList>
    </citation>
    <scope>NUCLEOTIDE SEQUENCE</scope>
    <source>
        <strain evidence="3">KEN1</strain>
        <tissue evidence="3">Leaf</tissue>
    </source>
</reference>
<dbReference type="GO" id="GO:0009451">
    <property type="term" value="P:RNA modification"/>
    <property type="evidence" value="ECO:0007669"/>
    <property type="project" value="InterPro"/>
</dbReference>
<evidence type="ECO:0000256" key="2">
    <source>
        <dbReference type="PROSITE-ProRule" id="PRU00708"/>
    </source>
</evidence>
<dbReference type="Gene3D" id="1.25.40.10">
    <property type="entry name" value="Tetratricopeptide repeat domain"/>
    <property type="match status" value="5"/>
</dbReference>
<accession>A0AAW2X815</accession>
<feature type="repeat" description="PPR" evidence="2">
    <location>
        <begin position="409"/>
        <end position="443"/>
    </location>
</feature>
<comment type="caution">
    <text evidence="3">The sequence shown here is derived from an EMBL/GenBank/DDBJ whole genome shotgun (WGS) entry which is preliminary data.</text>
</comment>
<feature type="repeat" description="PPR" evidence="2">
    <location>
        <begin position="340"/>
        <end position="370"/>
    </location>
</feature>
<dbReference type="GO" id="GO:0003723">
    <property type="term" value="F:RNA binding"/>
    <property type="evidence" value="ECO:0007669"/>
    <property type="project" value="InterPro"/>
</dbReference>
<proteinExistence type="predicted"/>
<dbReference type="EMBL" id="JACGWN010000005">
    <property type="protein sequence ID" value="KAL0450280.1"/>
    <property type="molecule type" value="Genomic_DNA"/>
</dbReference>
<dbReference type="InterPro" id="IPR011990">
    <property type="entry name" value="TPR-like_helical_dom_sf"/>
</dbReference>
<feature type="repeat" description="PPR" evidence="2">
    <location>
        <begin position="78"/>
        <end position="113"/>
    </location>
</feature>
<dbReference type="PANTHER" id="PTHR47926:SF356">
    <property type="entry name" value="(WILD MALAYSIAN BANANA) HYPOTHETICAL PROTEIN"/>
    <property type="match status" value="1"/>
</dbReference>
<gene>
    <name evidence="3" type="ORF">Slati_1584400</name>
</gene>
<dbReference type="InterPro" id="IPR046960">
    <property type="entry name" value="PPR_At4g14850-like_plant"/>
</dbReference>
<evidence type="ECO:0000256" key="1">
    <source>
        <dbReference type="ARBA" id="ARBA00022737"/>
    </source>
</evidence>